<dbReference type="RefSeq" id="WP_184795806.1">
    <property type="nucleotide sequence ID" value="NZ_JACHMY010000001.1"/>
</dbReference>
<proteinExistence type="predicted"/>
<gene>
    <name evidence="3" type="ORF">HDA39_002998</name>
</gene>
<accession>A0A7W9MU12</accession>
<evidence type="ECO:0000313" key="4">
    <source>
        <dbReference type="Proteomes" id="UP000549971"/>
    </source>
</evidence>
<dbReference type="AlphaFoldDB" id="A0A7W9MU12"/>
<name>A0A7W9MU12_9ACTN</name>
<protein>
    <recommendedName>
        <fullName evidence="5">Mce-associated membrane protein</fullName>
    </recommendedName>
</protein>
<evidence type="ECO:0000256" key="1">
    <source>
        <dbReference type="SAM" id="MobiDB-lite"/>
    </source>
</evidence>
<dbReference type="PROSITE" id="PS51257">
    <property type="entry name" value="PROKAR_LIPOPROTEIN"/>
    <property type="match status" value="1"/>
</dbReference>
<reference evidence="3 4" key="1">
    <citation type="submission" date="2020-08" db="EMBL/GenBank/DDBJ databases">
        <title>Sequencing the genomes of 1000 actinobacteria strains.</title>
        <authorList>
            <person name="Klenk H.-P."/>
        </authorList>
    </citation>
    <scope>NUCLEOTIDE SEQUENCE [LARGE SCALE GENOMIC DNA]</scope>
    <source>
        <strain evidence="3 4">DSM 28967</strain>
    </source>
</reference>
<dbReference type="EMBL" id="JACHMY010000001">
    <property type="protein sequence ID" value="MBB5836264.1"/>
    <property type="molecule type" value="Genomic_DNA"/>
</dbReference>
<evidence type="ECO:0008006" key="5">
    <source>
        <dbReference type="Google" id="ProtNLM"/>
    </source>
</evidence>
<keyword evidence="4" id="KW-1185">Reference proteome</keyword>
<feature type="region of interest" description="Disordered" evidence="1">
    <location>
        <begin position="29"/>
        <end position="57"/>
    </location>
</feature>
<keyword evidence="2" id="KW-0732">Signal</keyword>
<feature type="chain" id="PRO_5030965160" description="Mce-associated membrane protein" evidence="2">
    <location>
        <begin position="28"/>
        <end position="186"/>
    </location>
</feature>
<organism evidence="3 4">
    <name type="scientific">Kribbella italica</name>
    <dbReference type="NCBI Taxonomy" id="1540520"/>
    <lineage>
        <taxon>Bacteria</taxon>
        <taxon>Bacillati</taxon>
        <taxon>Actinomycetota</taxon>
        <taxon>Actinomycetes</taxon>
        <taxon>Propionibacteriales</taxon>
        <taxon>Kribbellaceae</taxon>
        <taxon>Kribbella</taxon>
    </lineage>
</organism>
<evidence type="ECO:0000313" key="3">
    <source>
        <dbReference type="EMBL" id="MBB5836264.1"/>
    </source>
</evidence>
<dbReference type="Proteomes" id="UP000549971">
    <property type="component" value="Unassembled WGS sequence"/>
</dbReference>
<comment type="caution">
    <text evidence="3">The sequence shown here is derived from an EMBL/GenBank/DDBJ whole genome shotgun (WGS) entry which is preliminary data.</text>
</comment>
<sequence length="186" mass="19943">MRIRDLAVTATLIPVLMLAGCAGGESADVAASSPGAQKASKHNDVPVGAAQPEAPPASDDPVVNAYYDYRAALDTMMKSGGKATKQLAPVMTPRLYKAYSQQAKYYRARKLRNTGATKVIWAKRTIAASGVIIRACYDTKAARTVDAKGRGVIPAKSPTRWIDEMRVEQRDGRWVVDGGSTTAKKC</sequence>
<evidence type="ECO:0000256" key="2">
    <source>
        <dbReference type="SAM" id="SignalP"/>
    </source>
</evidence>
<feature type="signal peptide" evidence="2">
    <location>
        <begin position="1"/>
        <end position="27"/>
    </location>
</feature>